<accession>A0A853IWW7</accession>
<gene>
    <name evidence="2" type="ORF">H0I39_17395</name>
</gene>
<evidence type="ECO:0008006" key="4">
    <source>
        <dbReference type="Google" id="ProtNLM"/>
    </source>
</evidence>
<dbReference type="AlphaFoldDB" id="A0A853IWW7"/>
<feature type="compositionally biased region" description="Basic and acidic residues" evidence="1">
    <location>
        <begin position="124"/>
        <end position="135"/>
    </location>
</feature>
<dbReference type="RefSeq" id="WP_180551313.1">
    <property type="nucleotide sequence ID" value="NZ_JACCKX010000001.1"/>
</dbReference>
<organism evidence="2 3">
    <name type="scientific">Ottowia beijingensis</name>
    <dbReference type="NCBI Taxonomy" id="1207057"/>
    <lineage>
        <taxon>Bacteria</taxon>
        <taxon>Pseudomonadati</taxon>
        <taxon>Pseudomonadota</taxon>
        <taxon>Betaproteobacteria</taxon>
        <taxon>Burkholderiales</taxon>
        <taxon>Comamonadaceae</taxon>
        <taxon>Ottowia</taxon>
    </lineage>
</organism>
<dbReference type="InterPro" id="IPR011990">
    <property type="entry name" value="TPR-like_helical_dom_sf"/>
</dbReference>
<feature type="compositionally biased region" description="Basic residues" evidence="1">
    <location>
        <begin position="193"/>
        <end position="208"/>
    </location>
</feature>
<reference evidence="2 3" key="1">
    <citation type="submission" date="2020-07" db="EMBL/GenBank/DDBJ databases">
        <authorList>
            <person name="Maaloum M."/>
        </authorList>
    </citation>
    <scope>NUCLEOTIDE SEQUENCE [LARGE SCALE GENOMIC DNA]</scope>
    <source>
        <strain evidence="2 3">GCS-AN-3</strain>
    </source>
</reference>
<dbReference type="Proteomes" id="UP000589716">
    <property type="component" value="Unassembled WGS sequence"/>
</dbReference>
<evidence type="ECO:0000313" key="3">
    <source>
        <dbReference type="Proteomes" id="UP000589716"/>
    </source>
</evidence>
<feature type="region of interest" description="Disordered" evidence="1">
    <location>
        <begin position="180"/>
        <end position="208"/>
    </location>
</feature>
<dbReference type="EMBL" id="JACCKX010000001">
    <property type="protein sequence ID" value="NZA03054.1"/>
    <property type="molecule type" value="Genomic_DNA"/>
</dbReference>
<evidence type="ECO:0000256" key="1">
    <source>
        <dbReference type="SAM" id="MobiDB-lite"/>
    </source>
</evidence>
<feature type="region of interest" description="Disordered" evidence="1">
    <location>
        <begin position="120"/>
        <end position="148"/>
    </location>
</feature>
<protein>
    <recommendedName>
        <fullName evidence="4">Sel1 repeat family protein</fullName>
    </recommendedName>
</protein>
<sequence length="208" mass="21212">MDMISLDAAVAITGISRSTLWRRVTDGRIGKGGKDARGRALLVLADVLPLAEVPLSAGDLPVLLQADAGVADAQADMGALFYVAGAEKAALYWLNEAAAQGHADAMQWLGIAHYAASGESTHAGAERQPRPHVDRPGSGAGAPGGAAADGQAAARAAGRLSSCVGAALAAMGWPVRDALHRGQGRSYRMRGGGVKRARPRRAHGPPTG</sequence>
<proteinExistence type="predicted"/>
<dbReference type="SUPFAM" id="SSF81901">
    <property type="entry name" value="HCP-like"/>
    <property type="match status" value="1"/>
</dbReference>
<evidence type="ECO:0000313" key="2">
    <source>
        <dbReference type="EMBL" id="NZA03054.1"/>
    </source>
</evidence>
<comment type="caution">
    <text evidence="2">The sequence shown here is derived from an EMBL/GenBank/DDBJ whole genome shotgun (WGS) entry which is preliminary data.</text>
</comment>
<name>A0A853IWW7_9BURK</name>
<dbReference type="Gene3D" id="1.25.40.10">
    <property type="entry name" value="Tetratricopeptide repeat domain"/>
    <property type="match status" value="1"/>
</dbReference>
<keyword evidence="3" id="KW-1185">Reference proteome</keyword>